<keyword evidence="2" id="KW-1185">Reference proteome</keyword>
<dbReference type="EMBL" id="KV441553">
    <property type="protein sequence ID" value="OAG04536.1"/>
    <property type="molecule type" value="Genomic_DNA"/>
</dbReference>
<dbReference type="STRING" id="1460663.A0A177CB37"/>
<sequence>MAESESGNPTVPGAGRAHEQPCHVLHPTLPLHIATQTLDQILQEHARRAEGRPSEAPGFTLVDCSSLIPGASQPVLYTMWITRASTPSLFSLTCVCEHLRNQLVENGKVVMSIFNDTGGYGEAGEALAAGTYMVVLKRVDVERLRCVPVSLSSLEKKVVKEYMVHCQSSSSSD</sequence>
<dbReference type="Proteomes" id="UP000077069">
    <property type="component" value="Unassembled WGS sequence"/>
</dbReference>
<evidence type="ECO:0000313" key="1">
    <source>
        <dbReference type="EMBL" id="OAG04536.1"/>
    </source>
</evidence>
<evidence type="ECO:0000313" key="2">
    <source>
        <dbReference type="Proteomes" id="UP000077069"/>
    </source>
</evidence>
<protein>
    <submittedName>
        <fullName evidence="1">Uncharacterized protein</fullName>
    </submittedName>
</protein>
<accession>A0A177CB37</accession>
<dbReference type="InParanoid" id="A0A177CB37"/>
<dbReference type="OrthoDB" id="3916082at2759"/>
<dbReference type="RefSeq" id="XP_018034901.1">
    <property type="nucleotide sequence ID" value="XM_018180240.1"/>
</dbReference>
<dbReference type="GeneID" id="28763726"/>
<proteinExistence type="predicted"/>
<reference evidence="1 2" key="1">
    <citation type="submission" date="2016-05" db="EMBL/GenBank/DDBJ databases">
        <title>Comparative analysis of secretome profiles of manganese(II)-oxidizing ascomycete fungi.</title>
        <authorList>
            <consortium name="DOE Joint Genome Institute"/>
            <person name="Zeiner C.A."/>
            <person name="Purvine S.O."/>
            <person name="Zink E.M."/>
            <person name="Wu S."/>
            <person name="Pasa-Tolic L."/>
            <person name="Chaput D.L."/>
            <person name="Haridas S."/>
            <person name="Grigoriev I.V."/>
            <person name="Santelli C.M."/>
            <person name="Hansel C.M."/>
        </authorList>
    </citation>
    <scope>NUCLEOTIDE SEQUENCE [LARGE SCALE GENOMIC DNA]</scope>
    <source>
        <strain evidence="1 2">AP3s5-JAC2a</strain>
    </source>
</reference>
<gene>
    <name evidence="1" type="ORF">CC84DRAFT_1176743</name>
</gene>
<organism evidence="1 2">
    <name type="scientific">Paraphaeosphaeria sporulosa</name>
    <dbReference type="NCBI Taxonomy" id="1460663"/>
    <lineage>
        <taxon>Eukaryota</taxon>
        <taxon>Fungi</taxon>
        <taxon>Dikarya</taxon>
        <taxon>Ascomycota</taxon>
        <taxon>Pezizomycotina</taxon>
        <taxon>Dothideomycetes</taxon>
        <taxon>Pleosporomycetidae</taxon>
        <taxon>Pleosporales</taxon>
        <taxon>Massarineae</taxon>
        <taxon>Didymosphaeriaceae</taxon>
        <taxon>Paraphaeosphaeria</taxon>
    </lineage>
</organism>
<name>A0A177CB37_9PLEO</name>
<dbReference type="AlphaFoldDB" id="A0A177CB37"/>